<dbReference type="EMBL" id="CP108021">
    <property type="protein sequence ID" value="WUM20684.1"/>
    <property type="molecule type" value="Genomic_DNA"/>
</dbReference>
<name>A0AAU4K3T5_9NOCA</name>
<keyword evidence="1" id="KW-0732">Signal</keyword>
<dbReference type="Proteomes" id="UP001432128">
    <property type="component" value="Chromosome"/>
</dbReference>
<feature type="signal peptide" evidence="1">
    <location>
        <begin position="1"/>
        <end position="34"/>
    </location>
</feature>
<dbReference type="RefSeq" id="WP_328857923.1">
    <property type="nucleotide sequence ID" value="NZ_CP108021.1"/>
</dbReference>
<keyword evidence="3" id="KW-1185">Reference proteome</keyword>
<dbReference type="AlphaFoldDB" id="A0AAU4K3T5"/>
<organism evidence="2 3">
    <name type="scientific">Williamsia herbipolensis</name>
    <dbReference type="NCBI Taxonomy" id="1603258"/>
    <lineage>
        <taxon>Bacteria</taxon>
        <taxon>Bacillati</taxon>
        <taxon>Actinomycetota</taxon>
        <taxon>Actinomycetes</taxon>
        <taxon>Mycobacteriales</taxon>
        <taxon>Nocardiaceae</taxon>
        <taxon>Williamsia</taxon>
    </lineage>
</organism>
<sequence>MISTRSGSHRLRTLIATSVIATGAITGASGVATAAPAAPAINTGAVAYSPTLTVTPGFACFAVINATKLPQTKAGQYRVKVQISRFGANCGAFKLAVTWRNLTTGNSDGQIQTVRPDGSVEGFPDNILDGFGFGPGAGRVASTITTYSKYDESGETTLPNLPGKATFSLY</sequence>
<dbReference type="KEGG" id="whr:OG579_02290"/>
<gene>
    <name evidence="2" type="ORF">OG579_02290</name>
</gene>
<reference evidence="2 3" key="1">
    <citation type="submission" date="2022-10" db="EMBL/GenBank/DDBJ databases">
        <title>The complete genomes of actinobacterial strains from the NBC collection.</title>
        <authorList>
            <person name="Joergensen T.S."/>
            <person name="Alvarez Arevalo M."/>
            <person name="Sterndorff E.B."/>
            <person name="Faurdal D."/>
            <person name="Vuksanovic O."/>
            <person name="Mourched A.-S."/>
            <person name="Charusanti P."/>
            <person name="Shaw S."/>
            <person name="Blin K."/>
            <person name="Weber T."/>
        </authorList>
    </citation>
    <scope>NUCLEOTIDE SEQUENCE [LARGE SCALE GENOMIC DNA]</scope>
    <source>
        <strain evidence="2 3">NBC_00319</strain>
    </source>
</reference>
<protein>
    <submittedName>
        <fullName evidence="2">Uncharacterized protein</fullName>
    </submittedName>
</protein>
<proteinExistence type="predicted"/>
<evidence type="ECO:0000313" key="2">
    <source>
        <dbReference type="EMBL" id="WUM20684.1"/>
    </source>
</evidence>
<accession>A0AAU4K3T5</accession>
<feature type="chain" id="PRO_5043312559" evidence="1">
    <location>
        <begin position="35"/>
        <end position="170"/>
    </location>
</feature>
<evidence type="ECO:0000313" key="3">
    <source>
        <dbReference type="Proteomes" id="UP001432128"/>
    </source>
</evidence>
<evidence type="ECO:0000256" key="1">
    <source>
        <dbReference type="SAM" id="SignalP"/>
    </source>
</evidence>